<keyword evidence="3" id="KW-1185">Reference proteome</keyword>
<evidence type="ECO:0000256" key="1">
    <source>
        <dbReference type="SAM" id="Phobius"/>
    </source>
</evidence>
<sequence>MIDDRLSINRLLIGGVTHVLHIGSLVLVAGYDPMADVYWTTVQGTASLLTSALKTPASDAW</sequence>
<dbReference type="VEuPathDB" id="FungiDB:EYZ11_008913"/>
<dbReference type="AlphaFoldDB" id="A0A4S3J987"/>
<protein>
    <submittedName>
        <fullName evidence="2">Uncharacterized protein</fullName>
    </submittedName>
</protein>
<dbReference type="EMBL" id="SOSA01000398">
    <property type="protein sequence ID" value="THC91629.1"/>
    <property type="molecule type" value="Genomic_DNA"/>
</dbReference>
<organism evidence="2 3">
    <name type="scientific">Aspergillus tanneri</name>
    <dbReference type="NCBI Taxonomy" id="1220188"/>
    <lineage>
        <taxon>Eukaryota</taxon>
        <taxon>Fungi</taxon>
        <taxon>Dikarya</taxon>
        <taxon>Ascomycota</taxon>
        <taxon>Pezizomycotina</taxon>
        <taxon>Eurotiomycetes</taxon>
        <taxon>Eurotiomycetidae</taxon>
        <taxon>Eurotiales</taxon>
        <taxon>Aspergillaceae</taxon>
        <taxon>Aspergillus</taxon>
        <taxon>Aspergillus subgen. Circumdati</taxon>
    </lineage>
</organism>
<gene>
    <name evidence="2" type="ORF">EYZ11_008913</name>
</gene>
<keyword evidence="1" id="KW-0812">Transmembrane</keyword>
<proteinExistence type="predicted"/>
<evidence type="ECO:0000313" key="3">
    <source>
        <dbReference type="Proteomes" id="UP000308092"/>
    </source>
</evidence>
<reference evidence="2 3" key="1">
    <citation type="submission" date="2019-03" db="EMBL/GenBank/DDBJ databases">
        <title>The genome sequence of a newly discovered highly antifungal drug resistant Aspergillus species, Aspergillus tanneri NIH 1004.</title>
        <authorList>
            <person name="Mounaud S."/>
            <person name="Singh I."/>
            <person name="Joardar V."/>
            <person name="Pakala S."/>
            <person name="Pakala S."/>
            <person name="Venepally P."/>
            <person name="Hoover J."/>
            <person name="Nierman W."/>
            <person name="Chung J."/>
            <person name="Losada L."/>
        </authorList>
    </citation>
    <scope>NUCLEOTIDE SEQUENCE [LARGE SCALE GENOMIC DNA]</scope>
    <source>
        <strain evidence="2 3">NIH1004</strain>
    </source>
</reference>
<dbReference type="Proteomes" id="UP000308092">
    <property type="component" value="Unassembled WGS sequence"/>
</dbReference>
<comment type="caution">
    <text evidence="2">The sequence shown here is derived from an EMBL/GenBank/DDBJ whole genome shotgun (WGS) entry which is preliminary data.</text>
</comment>
<keyword evidence="1" id="KW-0472">Membrane</keyword>
<accession>A0A4S3J987</accession>
<keyword evidence="1" id="KW-1133">Transmembrane helix</keyword>
<feature type="transmembrane region" description="Helical" evidence="1">
    <location>
        <begin position="12"/>
        <end position="31"/>
    </location>
</feature>
<name>A0A4S3J987_9EURO</name>
<evidence type="ECO:0000313" key="2">
    <source>
        <dbReference type="EMBL" id="THC91629.1"/>
    </source>
</evidence>